<dbReference type="EMBL" id="AFQF01002183">
    <property type="protein sequence ID" value="EGU82204.1"/>
    <property type="molecule type" value="Genomic_DNA"/>
</dbReference>
<proteinExistence type="predicted"/>
<protein>
    <submittedName>
        <fullName evidence="2">Uncharacterized protein</fullName>
    </submittedName>
</protein>
<name>F9FLI4_FUSOF</name>
<comment type="caution">
    <text evidence="2">The sequence shown here is derived from an EMBL/GenBank/DDBJ whole genome shotgun (WGS) entry which is preliminary data.</text>
</comment>
<accession>F9FLI4</accession>
<sequence length="122" mass="14298">MEGRGSTAEPGRAELTYGDYEEGTRRMRQEEVFGKLSNWRCVEWRVRRAQVQGCASTRQPLFKRYQIRNHFLFMTEASPGRVVHQHTYSQDIQGRDCRELYSNTYVPTYSDDVTAEIEIPTL</sequence>
<feature type="region of interest" description="Disordered" evidence="1">
    <location>
        <begin position="1"/>
        <end position="20"/>
    </location>
</feature>
<evidence type="ECO:0000256" key="1">
    <source>
        <dbReference type="SAM" id="MobiDB-lite"/>
    </source>
</evidence>
<gene>
    <name evidence="2" type="ORF">FOXB_07264</name>
</gene>
<reference evidence="2" key="1">
    <citation type="journal article" date="2012" name="Mol. Plant Microbe Interact.">
        <title>A highly conserved effector in Fusarium oxysporum is required for full virulence on Arabidopsis.</title>
        <authorList>
            <person name="Thatcher L.F."/>
            <person name="Gardiner D.M."/>
            <person name="Kazan K."/>
            <person name="Manners J."/>
        </authorList>
    </citation>
    <scope>NUCLEOTIDE SEQUENCE [LARGE SCALE GENOMIC DNA]</scope>
    <source>
        <strain evidence="2">Fo5176</strain>
    </source>
</reference>
<evidence type="ECO:0000313" key="2">
    <source>
        <dbReference type="EMBL" id="EGU82204.1"/>
    </source>
</evidence>
<organism evidence="2">
    <name type="scientific">Fusarium oxysporum (strain Fo5176)</name>
    <name type="common">Fusarium vascular wilt</name>
    <dbReference type="NCBI Taxonomy" id="660025"/>
    <lineage>
        <taxon>Eukaryota</taxon>
        <taxon>Fungi</taxon>
        <taxon>Dikarya</taxon>
        <taxon>Ascomycota</taxon>
        <taxon>Pezizomycotina</taxon>
        <taxon>Sordariomycetes</taxon>
        <taxon>Hypocreomycetidae</taxon>
        <taxon>Hypocreales</taxon>
        <taxon>Nectriaceae</taxon>
        <taxon>Fusarium</taxon>
        <taxon>Fusarium oxysporum species complex</taxon>
    </lineage>
</organism>
<dbReference type="AlphaFoldDB" id="F9FLI4"/>